<feature type="binding site" evidence="9 13">
    <location>
        <position position="456"/>
    </location>
    <ligand>
        <name>Mn(2+)</name>
        <dbReference type="ChEBI" id="CHEBI:29035"/>
        <label>1</label>
    </ligand>
</feature>
<dbReference type="InterPro" id="IPR005995">
    <property type="entry name" value="Pgm_bpd_ind"/>
</dbReference>
<feature type="binding site" evidence="9 13">
    <location>
        <position position="11"/>
    </location>
    <ligand>
        <name>Mn(2+)</name>
        <dbReference type="ChEBI" id="CHEBI:29035"/>
        <label>2</label>
    </ligand>
</feature>
<reference evidence="16 17" key="1">
    <citation type="submission" date="2017-09" db="EMBL/GenBank/DDBJ databases">
        <title>Depth-based differentiation of microbial function through sediment-hosted aquifers and enrichment of novel symbionts in the deep terrestrial subsurface.</title>
        <authorList>
            <person name="Probst A.J."/>
            <person name="Ladd B."/>
            <person name="Jarett J.K."/>
            <person name="Geller-Mcgrath D.E."/>
            <person name="Sieber C.M."/>
            <person name="Emerson J.B."/>
            <person name="Anantharaman K."/>
            <person name="Thomas B.C."/>
            <person name="Malmstrom R."/>
            <person name="Stieglmeier M."/>
            <person name="Klingl A."/>
            <person name="Woyke T."/>
            <person name="Ryan C.M."/>
            <person name="Banfield J.F."/>
        </authorList>
    </citation>
    <scope>NUCLEOTIDE SEQUENCE [LARGE SCALE GENOMIC DNA]</scope>
    <source>
        <strain evidence="16">CG11_big_fil_rev_8_21_14_0_20_38_23</strain>
    </source>
</reference>
<feature type="binding site" evidence="9 12">
    <location>
        <begin position="152"/>
        <end position="153"/>
    </location>
    <ligand>
        <name>substrate</name>
    </ligand>
</feature>
<comment type="cofactor">
    <cofactor evidence="9">
        <name>Mn(2+)</name>
        <dbReference type="ChEBI" id="CHEBI:29035"/>
    </cofactor>
    <text evidence="9">Binds 2 manganese ions per subunit.</text>
</comment>
<dbReference type="GO" id="GO:0006096">
    <property type="term" value="P:glycolytic process"/>
    <property type="evidence" value="ECO:0007669"/>
    <property type="project" value="UniProtKB-UniRule"/>
</dbReference>
<dbReference type="NCBIfam" id="TIGR01307">
    <property type="entry name" value="pgm_bpd_ind"/>
    <property type="match status" value="1"/>
</dbReference>
<accession>A0A2H0NC33</accession>
<dbReference type="EC" id="5.4.2.12" evidence="9 10"/>
<evidence type="ECO:0000256" key="6">
    <source>
        <dbReference type="ARBA" id="ARBA00023152"/>
    </source>
</evidence>
<dbReference type="InterPro" id="IPR017850">
    <property type="entry name" value="Alkaline_phosphatase_core_sf"/>
</dbReference>
<dbReference type="Proteomes" id="UP000228867">
    <property type="component" value="Unassembled WGS sequence"/>
</dbReference>
<evidence type="ECO:0000259" key="14">
    <source>
        <dbReference type="Pfam" id="PF01676"/>
    </source>
</evidence>
<name>A0A2H0NC33_9BACT</name>
<dbReference type="InterPro" id="IPR006124">
    <property type="entry name" value="Metalloenzyme"/>
</dbReference>
<keyword evidence="8 9" id="KW-0413">Isomerase</keyword>
<evidence type="ECO:0000313" key="17">
    <source>
        <dbReference type="Proteomes" id="UP000228867"/>
    </source>
</evidence>
<feature type="binding site" evidence="9 12">
    <location>
        <position position="190"/>
    </location>
    <ligand>
        <name>substrate</name>
    </ligand>
</feature>
<comment type="function">
    <text evidence="2 9">Catalyzes the interconversion of 2-phosphoglycerate and 3-phosphoglycerate.</text>
</comment>
<dbReference type="HAMAP" id="MF_01038">
    <property type="entry name" value="GpmI"/>
    <property type="match status" value="1"/>
</dbReference>
<evidence type="ECO:0000256" key="5">
    <source>
        <dbReference type="ARBA" id="ARBA00022723"/>
    </source>
</evidence>
<feature type="binding site" evidence="9 13">
    <location>
        <position position="400"/>
    </location>
    <ligand>
        <name>Mn(2+)</name>
        <dbReference type="ChEBI" id="CHEBI:29035"/>
        <label>1</label>
    </ligand>
</feature>
<proteinExistence type="inferred from homology"/>
<comment type="similarity">
    <text evidence="4 9">Belongs to the BPG-independent phosphoglycerate mutase family.</text>
</comment>
<gene>
    <name evidence="9" type="primary">gpmI</name>
    <name evidence="16" type="ORF">COV54_02540</name>
</gene>
<dbReference type="InterPro" id="IPR036646">
    <property type="entry name" value="PGAM_B_sf"/>
</dbReference>
<feature type="binding site" evidence="9 12">
    <location>
        <position position="184"/>
    </location>
    <ligand>
        <name>substrate</name>
    </ligand>
</feature>
<evidence type="ECO:0000256" key="3">
    <source>
        <dbReference type="ARBA" id="ARBA00004798"/>
    </source>
</evidence>
<dbReference type="PIRSF" id="PIRSF001492">
    <property type="entry name" value="IPGAM"/>
    <property type="match status" value="1"/>
</dbReference>
<dbReference type="GO" id="GO:0006007">
    <property type="term" value="P:glucose catabolic process"/>
    <property type="evidence" value="ECO:0007669"/>
    <property type="project" value="InterPro"/>
</dbReference>
<comment type="pathway">
    <text evidence="3 9">Carbohydrate degradation; glycolysis; pyruvate from D-glyceraldehyde 3-phosphate: step 3/5.</text>
</comment>
<keyword evidence="7 9" id="KW-0464">Manganese</keyword>
<keyword evidence="6 9" id="KW-0324">Glycolysis</keyword>
<evidence type="ECO:0000256" key="4">
    <source>
        <dbReference type="ARBA" id="ARBA00008819"/>
    </source>
</evidence>
<evidence type="ECO:0000256" key="9">
    <source>
        <dbReference type="HAMAP-Rule" id="MF_01038"/>
    </source>
</evidence>
<dbReference type="GO" id="GO:0004619">
    <property type="term" value="F:phosphoglycerate mutase activity"/>
    <property type="evidence" value="ECO:0007669"/>
    <property type="project" value="UniProtKB-UniRule"/>
</dbReference>
<feature type="binding site" evidence="9 12">
    <location>
        <begin position="256"/>
        <end position="259"/>
    </location>
    <ligand>
        <name>substrate</name>
    </ligand>
</feature>
<evidence type="ECO:0000256" key="11">
    <source>
        <dbReference type="PIRSR" id="PIRSR001492-1"/>
    </source>
</evidence>
<feature type="binding site" evidence="9 13">
    <location>
        <position position="61"/>
    </location>
    <ligand>
        <name>Mn(2+)</name>
        <dbReference type="ChEBI" id="CHEBI:29035"/>
        <label>2</label>
    </ligand>
</feature>
<feature type="domain" description="Metalloenzyme" evidence="14">
    <location>
        <begin position="5"/>
        <end position="504"/>
    </location>
</feature>
<dbReference type="UniPathway" id="UPA00109">
    <property type="reaction ID" value="UER00186"/>
</dbReference>
<protein>
    <recommendedName>
        <fullName evidence="9 10">2,3-bisphosphoglycerate-independent phosphoglycerate mutase</fullName>
        <shortName evidence="9">BPG-independent PGAM</shortName>
        <shortName evidence="9">Phosphoglyceromutase</shortName>
        <shortName evidence="9">iPGM</shortName>
        <ecNumber evidence="9 10">5.4.2.12</ecNumber>
    </recommendedName>
</protein>
<dbReference type="CDD" id="cd16010">
    <property type="entry name" value="iPGM"/>
    <property type="match status" value="1"/>
</dbReference>
<evidence type="ECO:0000256" key="13">
    <source>
        <dbReference type="PIRSR" id="PIRSR001492-3"/>
    </source>
</evidence>
<dbReference type="GO" id="GO:0005829">
    <property type="term" value="C:cytosol"/>
    <property type="evidence" value="ECO:0007669"/>
    <property type="project" value="TreeGrafter"/>
</dbReference>
<dbReference type="InterPro" id="IPR011258">
    <property type="entry name" value="BPG-indep_PGM_N"/>
</dbReference>
<feature type="active site" description="Phosphoserine intermediate" evidence="9 11">
    <location>
        <position position="61"/>
    </location>
</feature>
<dbReference type="PANTHER" id="PTHR31637:SF0">
    <property type="entry name" value="2,3-BISPHOSPHOGLYCERATE-INDEPENDENT PHOSPHOGLYCERATE MUTASE"/>
    <property type="match status" value="1"/>
</dbReference>
<dbReference type="AlphaFoldDB" id="A0A2H0NC33"/>
<feature type="binding site" evidence="9 13">
    <location>
        <position position="438"/>
    </location>
    <ligand>
        <name>Mn(2+)</name>
        <dbReference type="ChEBI" id="CHEBI:29035"/>
        <label>2</label>
    </ligand>
</feature>
<evidence type="ECO:0000313" key="16">
    <source>
        <dbReference type="EMBL" id="PIR06459.1"/>
    </source>
</evidence>
<evidence type="ECO:0000259" key="15">
    <source>
        <dbReference type="Pfam" id="PF06415"/>
    </source>
</evidence>
<dbReference type="GO" id="GO:0030145">
    <property type="term" value="F:manganese ion binding"/>
    <property type="evidence" value="ECO:0007669"/>
    <property type="project" value="UniProtKB-UniRule"/>
</dbReference>
<comment type="caution">
    <text evidence="16">The sequence shown here is derived from an EMBL/GenBank/DDBJ whole genome shotgun (WGS) entry which is preliminary data.</text>
</comment>
<feature type="binding site" evidence="9 13">
    <location>
        <position position="396"/>
    </location>
    <ligand>
        <name>Mn(2+)</name>
        <dbReference type="ChEBI" id="CHEBI:29035"/>
        <label>1</label>
    </ligand>
</feature>
<feature type="binding site" evidence="9 13">
    <location>
        <position position="437"/>
    </location>
    <ligand>
        <name>Mn(2+)</name>
        <dbReference type="ChEBI" id="CHEBI:29035"/>
        <label>2</label>
    </ligand>
</feature>
<organism evidence="16 17">
    <name type="scientific">Candidatus Jorgensenbacteria bacterium CG11_big_fil_rev_8_21_14_0_20_38_23</name>
    <dbReference type="NCBI Taxonomy" id="1974594"/>
    <lineage>
        <taxon>Bacteria</taxon>
        <taxon>Candidatus Joergenseniibacteriota</taxon>
    </lineage>
</organism>
<dbReference type="FunFam" id="3.40.1450.10:FF:000002">
    <property type="entry name" value="2,3-bisphosphoglycerate-independent phosphoglycerate mutase"/>
    <property type="match status" value="1"/>
</dbReference>
<dbReference type="Pfam" id="PF01676">
    <property type="entry name" value="Metalloenzyme"/>
    <property type="match status" value="1"/>
</dbReference>
<comment type="catalytic activity">
    <reaction evidence="1 9">
        <text>(2R)-2-phosphoglycerate = (2R)-3-phosphoglycerate</text>
        <dbReference type="Rhea" id="RHEA:15901"/>
        <dbReference type="ChEBI" id="CHEBI:58272"/>
        <dbReference type="ChEBI" id="CHEBI:58289"/>
        <dbReference type="EC" id="5.4.2.12"/>
    </reaction>
</comment>
<evidence type="ECO:0000256" key="7">
    <source>
        <dbReference type="ARBA" id="ARBA00023211"/>
    </source>
</evidence>
<sequence length="522" mass="59621">MKRILVLVILDGWGIGQNDESNPLFKANLKTFDFLKTHFPFASLQASGLGIGLAWNEEGNSEVGHLTIGAGRIVHQHFPEISRAIEDGSFFQKETLKKAFAHARECQTAVHLVGLLSNGNVHSSFSHLAALIKMAKMENCPKLYLHLFTDGRDSLPQSAPELLQELDEEIKKQNIGQLVSLAGRYYGMDRDRHWDRTQKTYELLTNEKSFPIINDPLEELKKLYGKDLSDEFLPPIIIKEPHPIKDKEAVIFFNFREDRMKQISEAFVNSQFKEFPVKTFSDLLIVAMTEYEKGFNVPVVFPKEIIKNTLGEVLAEHQKTQLRIAETEKYNHVTYFFNGLREQPFPNEYRVLIPSRVLVHQEEHPEMMAREITERVLSALNEATFDFVLVNYANPDMIAHTGNYEATVKAAQIIDQEMEKLFKKVLALNHFLIITSDHGNAERLINLRTAEVQPQHKNSPVPFHLIAKEFQFAQNERQVATAERNPLGMLSDIAPTILELMKIPKPPEMTGQSLLSQLLTNR</sequence>
<evidence type="ECO:0000256" key="2">
    <source>
        <dbReference type="ARBA" id="ARBA00002315"/>
    </source>
</evidence>
<evidence type="ECO:0000256" key="8">
    <source>
        <dbReference type="ARBA" id="ARBA00023235"/>
    </source>
</evidence>
<dbReference type="SUPFAM" id="SSF64158">
    <property type="entry name" value="2,3-Bisphosphoglycerate-independent phosphoglycerate mutase, substrate-binding domain"/>
    <property type="match status" value="1"/>
</dbReference>
<dbReference type="SUPFAM" id="SSF53649">
    <property type="entry name" value="Alkaline phosphatase-like"/>
    <property type="match status" value="1"/>
</dbReference>
<keyword evidence="5 9" id="KW-0479">Metal-binding</keyword>
<evidence type="ECO:0000256" key="1">
    <source>
        <dbReference type="ARBA" id="ARBA00000370"/>
    </source>
</evidence>
<evidence type="ECO:0000256" key="12">
    <source>
        <dbReference type="PIRSR" id="PIRSR001492-2"/>
    </source>
</evidence>
<comment type="subunit">
    <text evidence="9">Monomer.</text>
</comment>
<dbReference type="Pfam" id="PF06415">
    <property type="entry name" value="iPGM_N"/>
    <property type="match status" value="1"/>
</dbReference>
<feature type="binding site" evidence="9 12">
    <location>
        <position position="329"/>
    </location>
    <ligand>
        <name>substrate</name>
    </ligand>
</feature>
<evidence type="ECO:0000256" key="10">
    <source>
        <dbReference type="NCBIfam" id="TIGR01307"/>
    </source>
</evidence>
<feature type="binding site" evidence="9 12">
    <location>
        <position position="122"/>
    </location>
    <ligand>
        <name>substrate</name>
    </ligand>
</feature>
<dbReference type="Gene3D" id="3.40.1450.10">
    <property type="entry name" value="BPG-independent phosphoglycerate mutase, domain B"/>
    <property type="match status" value="1"/>
</dbReference>
<dbReference type="EMBL" id="PCWR01000056">
    <property type="protein sequence ID" value="PIR06459.1"/>
    <property type="molecule type" value="Genomic_DNA"/>
</dbReference>
<feature type="domain" description="BPG-independent PGAM N-terminal" evidence="15">
    <location>
        <begin position="81"/>
        <end position="293"/>
    </location>
</feature>
<dbReference type="Gene3D" id="3.40.720.10">
    <property type="entry name" value="Alkaline Phosphatase, subunit A"/>
    <property type="match status" value="1"/>
</dbReference>
<dbReference type="PANTHER" id="PTHR31637">
    <property type="entry name" value="2,3-BISPHOSPHOGLYCERATE-INDEPENDENT PHOSPHOGLYCERATE MUTASE"/>
    <property type="match status" value="1"/>
</dbReference>